<name>A0ACC1CGM8_9NEOP</name>
<comment type="caution">
    <text evidence="1">The sequence shown here is derived from an EMBL/GenBank/DDBJ whole genome shotgun (WGS) entry which is preliminary data.</text>
</comment>
<dbReference type="EMBL" id="CM034412">
    <property type="protein sequence ID" value="KAJ0170732.1"/>
    <property type="molecule type" value="Genomic_DNA"/>
</dbReference>
<sequence length="534" mass="61512">MLPRIVTLIWVSFTMVSMSDDSQYCAIRYRRLCKGKGRHVACQFPDPGPGPSCENYTHIRFTKDLQHFILHYINRRRQRIASGNERVRGGLHLPKPEIMTLVEWDRELGSLAQRLADQCHFVHDDCRATVRFPYAGQTVGEVRWRRSSDSEELSAQRAMRRVFDAWWGERRRVEPKHLTKPFKLTPKRAVWGHFTQLAVWNLRAMGCGAVRHGAGHPRLLLVCDFSHTNMLGQRTLVSGPLAPCPIHTTRRPRSAYPLLCAPVRHPQPDEKDHYIEEQYDDDKADQDTDEEDDVPATTPSLWVRKSFGTTQIVDEVKKEDDELIRIRANQKAQTKPTMIDKLQSELKIRNKAEQIKILKAQSFKGWSSKRPNFGDWRANSSIRGRNNARVLREYAQWTPPMPSTPVTILFQANVNHSPTAQDFICVALWAACLPRTAASAARPTRRYTRLSSAPQRFELETHEQNARQRWKQTRARPRRPGASALIAGPTEIIVKPLRRQPPISLMLDKDDVEQLFKDTGFRFSWKQNGIQRAG</sequence>
<reference evidence="1 2" key="1">
    <citation type="journal article" date="2021" name="Front. Genet.">
        <title>Chromosome-Level Genome Assembly Reveals Significant Gene Expansion in the Toll and IMD Signaling Pathways of Dendrolimus kikuchii.</title>
        <authorList>
            <person name="Zhou J."/>
            <person name="Wu P."/>
            <person name="Xiong Z."/>
            <person name="Liu N."/>
            <person name="Zhao N."/>
            <person name="Ji M."/>
            <person name="Qiu Y."/>
            <person name="Yang B."/>
        </authorList>
    </citation>
    <scope>NUCLEOTIDE SEQUENCE [LARGE SCALE GENOMIC DNA]</scope>
    <source>
        <strain evidence="1">Ann1</strain>
    </source>
</reference>
<evidence type="ECO:0000313" key="1">
    <source>
        <dbReference type="EMBL" id="KAJ0170732.1"/>
    </source>
</evidence>
<evidence type="ECO:0000313" key="2">
    <source>
        <dbReference type="Proteomes" id="UP000824533"/>
    </source>
</evidence>
<dbReference type="Proteomes" id="UP000824533">
    <property type="component" value="Linkage Group LG26"/>
</dbReference>
<gene>
    <name evidence="1" type="ORF">K1T71_013504</name>
</gene>
<organism evidence="1 2">
    <name type="scientific">Dendrolimus kikuchii</name>
    <dbReference type="NCBI Taxonomy" id="765133"/>
    <lineage>
        <taxon>Eukaryota</taxon>
        <taxon>Metazoa</taxon>
        <taxon>Ecdysozoa</taxon>
        <taxon>Arthropoda</taxon>
        <taxon>Hexapoda</taxon>
        <taxon>Insecta</taxon>
        <taxon>Pterygota</taxon>
        <taxon>Neoptera</taxon>
        <taxon>Endopterygota</taxon>
        <taxon>Lepidoptera</taxon>
        <taxon>Glossata</taxon>
        <taxon>Ditrysia</taxon>
        <taxon>Bombycoidea</taxon>
        <taxon>Lasiocampidae</taxon>
        <taxon>Dendrolimus</taxon>
    </lineage>
</organism>
<keyword evidence="2" id="KW-1185">Reference proteome</keyword>
<accession>A0ACC1CGM8</accession>
<protein>
    <submittedName>
        <fullName evidence="1">Uncharacterized protein</fullName>
    </submittedName>
</protein>
<proteinExistence type="predicted"/>